<protein>
    <recommendedName>
        <fullName evidence="1">Alpha,alpha-trehalose glucohydrolase</fullName>
    </recommendedName>
</protein>
<dbReference type="Pfam" id="PF01204">
    <property type="entry name" value="Trehalase"/>
    <property type="match status" value="1"/>
</dbReference>
<dbReference type="Proteomes" id="UP000886885">
    <property type="component" value="Chromosome 1A"/>
</dbReference>
<dbReference type="InterPro" id="IPR001661">
    <property type="entry name" value="Glyco_hydro_37"/>
</dbReference>
<dbReference type="PANTHER" id="PTHR23403">
    <property type="entry name" value="TREHALASE"/>
    <property type="match status" value="1"/>
</dbReference>
<accession>A0A8X8DGJ2</accession>
<evidence type="ECO:0000313" key="2">
    <source>
        <dbReference type="EMBL" id="KAG6791565.1"/>
    </source>
</evidence>
<reference evidence="2" key="1">
    <citation type="journal article" date="2020" name="bioRxiv">
        <title>Hybrid origin of Populus tomentosa Carr. identified through genome sequencing and phylogenomic analysis.</title>
        <authorList>
            <person name="An X."/>
            <person name="Gao K."/>
            <person name="Chen Z."/>
            <person name="Li J."/>
            <person name="Yang X."/>
            <person name="Yang X."/>
            <person name="Zhou J."/>
            <person name="Guo T."/>
            <person name="Zhao T."/>
            <person name="Huang S."/>
            <person name="Miao D."/>
            <person name="Khan W.U."/>
            <person name="Rao P."/>
            <person name="Ye M."/>
            <person name="Lei B."/>
            <person name="Liao W."/>
            <person name="Wang J."/>
            <person name="Ji L."/>
            <person name="Li Y."/>
            <person name="Guo B."/>
            <person name="Mustafa N.S."/>
            <person name="Li S."/>
            <person name="Yun Q."/>
            <person name="Keller S.R."/>
            <person name="Mao J."/>
            <person name="Zhang R."/>
            <person name="Strauss S.H."/>
        </authorList>
    </citation>
    <scope>NUCLEOTIDE SEQUENCE</scope>
    <source>
        <strain evidence="2">GM15</strain>
        <tissue evidence="2">Leaf</tissue>
    </source>
</reference>
<dbReference type="GO" id="GO:0005993">
    <property type="term" value="P:trehalose catabolic process"/>
    <property type="evidence" value="ECO:0007669"/>
    <property type="project" value="TreeGrafter"/>
</dbReference>
<dbReference type="EMBL" id="JAAWWB010000001">
    <property type="protein sequence ID" value="KAG6791565.1"/>
    <property type="molecule type" value="Genomic_DNA"/>
</dbReference>
<dbReference type="AlphaFoldDB" id="A0A8X8DGJ2"/>
<keyword evidence="3" id="KW-1185">Reference proteome</keyword>
<proteinExistence type="predicted"/>
<comment type="caution">
    <text evidence="2">The sequence shown here is derived from an EMBL/GenBank/DDBJ whole genome shotgun (WGS) entry which is preliminary data.</text>
</comment>
<evidence type="ECO:0000313" key="3">
    <source>
        <dbReference type="Proteomes" id="UP000886885"/>
    </source>
</evidence>
<dbReference type="InterPro" id="IPR018232">
    <property type="entry name" value="Glyco_hydro_37_CS"/>
</dbReference>
<dbReference type="GO" id="GO:0004555">
    <property type="term" value="F:alpha,alpha-trehalase activity"/>
    <property type="evidence" value="ECO:0007669"/>
    <property type="project" value="InterPro"/>
</dbReference>
<gene>
    <name evidence="2" type="ORF">POTOM_000688</name>
</gene>
<dbReference type="OrthoDB" id="3542292at2759"/>
<dbReference type="PANTHER" id="PTHR23403:SF1">
    <property type="entry name" value="TREHALASE"/>
    <property type="match status" value="1"/>
</dbReference>
<name>A0A8X8DGJ2_POPTO</name>
<sequence>MFSFPNLSDATLSGPTIACHLRIRKQRFRSPWPLIHEMTFPYGHILGYILFFCKLNTENALDFHDCEDGALVKNVMGSFQSSGLIHVAGIATTLINSGQQWDFPNGWAPLQHMIVEGLLRSGLKEARSLAEDIAVRWIKTNYVGYKKTGAMHEKYDVQKFGDFGGGGEYIPQTGFGWSNGVILAFLEEFGWPEDRSIGC</sequence>
<dbReference type="PROSITE" id="PS00928">
    <property type="entry name" value="TREHALASE_2"/>
    <property type="match status" value="1"/>
</dbReference>
<evidence type="ECO:0000256" key="1">
    <source>
        <dbReference type="ARBA" id="ARBA00031637"/>
    </source>
</evidence>
<organism evidence="2 3">
    <name type="scientific">Populus tomentosa</name>
    <name type="common">Chinese white poplar</name>
    <dbReference type="NCBI Taxonomy" id="118781"/>
    <lineage>
        <taxon>Eukaryota</taxon>
        <taxon>Viridiplantae</taxon>
        <taxon>Streptophyta</taxon>
        <taxon>Embryophyta</taxon>
        <taxon>Tracheophyta</taxon>
        <taxon>Spermatophyta</taxon>
        <taxon>Magnoliopsida</taxon>
        <taxon>eudicotyledons</taxon>
        <taxon>Gunneridae</taxon>
        <taxon>Pentapetalae</taxon>
        <taxon>rosids</taxon>
        <taxon>fabids</taxon>
        <taxon>Malpighiales</taxon>
        <taxon>Salicaceae</taxon>
        <taxon>Saliceae</taxon>
        <taxon>Populus</taxon>
    </lineage>
</organism>